<dbReference type="AlphaFoldDB" id="A0A072UWK4"/>
<gene>
    <name evidence="1" type="ordered locus">MTR_4g065810</name>
</gene>
<keyword evidence="3" id="KW-1185">Reference proteome</keyword>
<sequence>MSAGLKWLAAKMMPAVDGVRKKQPKFSQRDGCPLKAFLLKSKWLILEANKVLGILPIKFLYFRFNKTRTDVYPSVKGIRPRNKVFGEIDDLEKIKVCETFRDISQNPLPVGNVAVVVTDREAREYDIRDAMCGRVAADAVLTVRTVGVLDYVLTCLVAAIKF</sequence>
<name>A0A072UWK4_MEDTR</name>
<evidence type="ECO:0000313" key="3">
    <source>
        <dbReference type="Proteomes" id="UP000002051"/>
    </source>
</evidence>
<organism evidence="1 3">
    <name type="scientific">Medicago truncatula</name>
    <name type="common">Barrel medic</name>
    <name type="synonym">Medicago tribuloides</name>
    <dbReference type="NCBI Taxonomy" id="3880"/>
    <lineage>
        <taxon>Eukaryota</taxon>
        <taxon>Viridiplantae</taxon>
        <taxon>Streptophyta</taxon>
        <taxon>Embryophyta</taxon>
        <taxon>Tracheophyta</taxon>
        <taxon>Spermatophyta</taxon>
        <taxon>Magnoliopsida</taxon>
        <taxon>eudicotyledons</taxon>
        <taxon>Gunneridae</taxon>
        <taxon>Pentapetalae</taxon>
        <taxon>rosids</taxon>
        <taxon>fabids</taxon>
        <taxon>Fabales</taxon>
        <taxon>Fabaceae</taxon>
        <taxon>Papilionoideae</taxon>
        <taxon>50 kb inversion clade</taxon>
        <taxon>NPAAA clade</taxon>
        <taxon>Hologalegina</taxon>
        <taxon>IRL clade</taxon>
        <taxon>Trifolieae</taxon>
        <taxon>Medicago</taxon>
    </lineage>
</organism>
<reference evidence="2" key="3">
    <citation type="submission" date="2015-04" db="UniProtKB">
        <authorList>
            <consortium name="EnsemblPlants"/>
        </authorList>
    </citation>
    <scope>IDENTIFICATION</scope>
    <source>
        <strain evidence="2">cv. Jemalong A17</strain>
    </source>
</reference>
<reference evidence="1 3" key="1">
    <citation type="journal article" date="2011" name="Nature">
        <title>The Medicago genome provides insight into the evolution of rhizobial symbioses.</title>
        <authorList>
            <person name="Young N.D."/>
            <person name="Debelle F."/>
            <person name="Oldroyd G.E."/>
            <person name="Geurts R."/>
            <person name="Cannon S.B."/>
            <person name="Udvardi M.K."/>
            <person name="Benedito V.A."/>
            <person name="Mayer K.F."/>
            <person name="Gouzy J."/>
            <person name="Schoof H."/>
            <person name="Van de Peer Y."/>
            <person name="Proost S."/>
            <person name="Cook D.R."/>
            <person name="Meyers B.C."/>
            <person name="Spannagl M."/>
            <person name="Cheung F."/>
            <person name="De Mita S."/>
            <person name="Krishnakumar V."/>
            <person name="Gundlach H."/>
            <person name="Zhou S."/>
            <person name="Mudge J."/>
            <person name="Bharti A.K."/>
            <person name="Murray J.D."/>
            <person name="Naoumkina M.A."/>
            <person name="Rosen B."/>
            <person name="Silverstein K.A."/>
            <person name="Tang H."/>
            <person name="Rombauts S."/>
            <person name="Zhao P.X."/>
            <person name="Zhou P."/>
            <person name="Barbe V."/>
            <person name="Bardou P."/>
            <person name="Bechner M."/>
            <person name="Bellec A."/>
            <person name="Berger A."/>
            <person name="Berges H."/>
            <person name="Bidwell S."/>
            <person name="Bisseling T."/>
            <person name="Choisne N."/>
            <person name="Couloux A."/>
            <person name="Denny R."/>
            <person name="Deshpande S."/>
            <person name="Dai X."/>
            <person name="Doyle J.J."/>
            <person name="Dudez A.M."/>
            <person name="Farmer A.D."/>
            <person name="Fouteau S."/>
            <person name="Franken C."/>
            <person name="Gibelin C."/>
            <person name="Gish J."/>
            <person name="Goldstein S."/>
            <person name="Gonzalez A.J."/>
            <person name="Green P.J."/>
            <person name="Hallab A."/>
            <person name="Hartog M."/>
            <person name="Hua A."/>
            <person name="Humphray S.J."/>
            <person name="Jeong D.H."/>
            <person name="Jing Y."/>
            <person name="Jocker A."/>
            <person name="Kenton S.M."/>
            <person name="Kim D.J."/>
            <person name="Klee K."/>
            <person name="Lai H."/>
            <person name="Lang C."/>
            <person name="Lin S."/>
            <person name="Macmil S.L."/>
            <person name="Magdelenat G."/>
            <person name="Matthews L."/>
            <person name="McCorrison J."/>
            <person name="Monaghan E.L."/>
            <person name="Mun J.H."/>
            <person name="Najar F.Z."/>
            <person name="Nicholson C."/>
            <person name="Noirot C."/>
            <person name="O'Bleness M."/>
            <person name="Paule C.R."/>
            <person name="Poulain J."/>
            <person name="Prion F."/>
            <person name="Qin B."/>
            <person name="Qu C."/>
            <person name="Retzel E.F."/>
            <person name="Riddle C."/>
            <person name="Sallet E."/>
            <person name="Samain S."/>
            <person name="Samson N."/>
            <person name="Sanders I."/>
            <person name="Saurat O."/>
            <person name="Scarpelli C."/>
            <person name="Schiex T."/>
            <person name="Segurens B."/>
            <person name="Severin A.J."/>
            <person name="Sherrier D.J."/>
            <person name="Shi R."/>
            <person name="Sims S."/>
            <person name="Singer S.R."/>
            <person name="Sinharoy S."/>
            <person name="Sterck L."/>
            <person name="Viollet A."/>
            <person name="Wang B.B."/>
            <person name="Wang K."/>
            <person name="Wang M."/>
            <person name="Wang X."/>
            <person name="Warfsmann J."/>
            <person name="Weissenbach J."/>
            <person name="White D.D."/>
            <person name="White J.D."/>
            <person name="Wiley G.B."/>
            <person name="Wincker P."/>
            <person name="Xing Y."/>
            <person name="Yang L."/>
            <person name="Yao Z."/>
            <person name="Ying F."/>
            <person name="Zhai J."/>
            <person name="Zhou L."/>
            <person name="Zuber A."/>
            <person name="Denarie J."/>
            <person name="Dixon R.A."/>
            <person name="May G.D."/>
            <person name="Schwartz D.C."/>
            <person name="Rogers J."/>
            <person name="Quetier F."/>
            <person name="Town C.D."/>
            <person name="Roe B.A."/>
        </authorList>
    </citation>
    <scope>NUCLEOTIDE SEQUENCE [LARGE SCALE GENOMIC DNA]</scope>
    <source>
        <strain evidence="1">A17</strain>
        <strain evidence="2 3">cv. Jemalong A17</strain>
    </source>
</reference>
<accession>A0A072UWK4</accession>
<reference evidence="1 3" key="2">
    <citation type="journal article" date="2014" name="BMC Genomics">
        <title>An improved genome release (version Mt4.0) for the model legume Medicago truncatula.</title>
        <authorList>
            <person name="Tang H."/>
            <person name="Krishnakumar V."/>
            <person name="Bidwell S."/>
            <person name="Rosen B."/>
            <person name="Chan A."/>
            <person name="Zhou S."/>
            <person name="Gentzbittel L."/>
            <person name="Childs K.L."/>
            <person name="Yandell M."/>
            <person name="Gundlach H."/>
            <person name="Mayer K.F."/>
            <person name="Schwartz D.C."/>
            <person name="Town C.D."/>
        </authorList>
    </citation>
    <scope>GENOME REANNOTATION</scope>
    <source>
        <strain evidence="1">A17</strain>
        <strain evidence="2 3">cv. Jemalong A17</strain>
    </source>
</reference>
<dbReference type="HOGENOM" id="CLU_1637905_0_0_1"/>
<proteinExistence type="predicted"/>
<dbReference type="EnsemblPlants" id="KEH30245">
    <property type="protein sequence ID" value="KEH30245"/>
    <property type="gene ID" value="MTR_4g065810"/>
</dbReference>
<dbReference type="EMBL" id="CM001220">
    <property type="protein sequence ID" value="KEH30245.1"/>
    <property type="molecule type" value="Genomic_DNA"/>
</dbReference>
<protein>
    <submittedName>
        <fullName evidence="1 2">Uncharacterized protein</fullName>
    </submittedName>
</protein>
<evidence type="ECO:0000313" key="2">
    <source>
        <dbReference type="EnsemblPlants" id="KEH30245"/>
    </source>
</evidence>
<dbReference type="Proteomes" id="UP000002051">
    <property type="component" value="Chromosome 4"/>
</dbReference>
<evidence type="ECO:0000313" key="1">
    <source>
        <dbReference type="EMBL" id="KEH30245.1"/>
    </source>
</evidence>